<accession>A0A6C0J7Q5</accession>
<organism evidence="1">
    <name type="scientific">viral metagenome</name>
    <dbReference type="NCBI Taxonomy" id="1070528"/>
    <lineage>
        <taxon>unclassified sequences</taxon>
        <taxon>metagenomes</taxon>
        <taxon>organismal metagenomes</taxon>
    </lineage>
</organism>
<protein>
    <submittedName>
        <fullName evidence="1">Uncharacterized protein</fullName>
    </submittedName>
</protein>
<dbReference type="EMBL" id="MN740329">
    <property type="protein sequence ID" value="QHU00781.1"/>
    <property type="molecule type" value="Genomic_DNA"/>
</dbReference>
<evidence type="ECO:0000313" key="1">
    <source>
        <dbReference type="EMBL" id="QHU00781.1"/>
    </source>
</evidence>
<reference evidence="1" key="1">
    <citation type="journal article" date="2020" name="Nature">
        <title>Giant virus diversity and host interactions through global metagenomics.</title>
        <authorList>
            <person name="Schulz F."/>
            <person name="Roux S."/>
            <person name="Paez-Espino D."/>
            <person name="Jungbluth S."/>
            <person name="Walsh D.A."/>
            <person name="Denef V.J."/>
            <person name="McMahon K.D."/>
            <person name="Konstantinidis K.T."/>
            <person name="Eloe-Fadrosh E.A."/>
            <person name="Kyrpides N.C."/>
            <person name="Woyke T."/>
        </authorList>
    </citation>
    <scope>NUCLEOTIDE SEQUENCE</scope>
    <source>
        <strain evidence="1">GVMAG-M-3300025860-20</strain>
    </source>
</reference>
<name>A0A6C0J7Q5_9ZZZZ</name>
<dbReference type="AlphaFoldDB" id="A0A6C0J7Q5"/>
<sequence length="135" mass="15895">MGFTINWSIEQQTVANDNNWRLLIDKIKDILNDINKPWVTQQELHNYHKYLLTKGILTFESFDLWGYYDTRDDNDSLLSDHAIVIPMIESIVIQRIGPKIKGKLFFKTDRSLFSHIYRIFEAVNDIYGGVKITEN</sequence>
<proteinExistence type="predicted"/>